<comment type="subunit">
    <text evidence="7">Homodimer.</text>
</comment>
<evidence type="ECO:0000256" key="7">
    <source>
        <dbReference type="HAMAP-Rule" id="MF_00375"/>
    </source>
</evidence>
<keyword evidence="7" id="KW-0963">Cytoplasm</keyword>
<sequence length="427" mass="45671">MTTSQSLFEKAQRVIPGGVNSPVRAFKGVGGTPVFIDSAKGAYITDSEGKRYIDYVGSWGPMVLGHNHPAIIEAVLKAVPNGLSFGAPTAIEIKLAELVCELVPSIEMVRMVSSGTEATMSAIRLARGYTKRDKIIKFEGCYHGHSDSLLVKAGSGALTLGQPSSPGVPEDFAKHTLTCEYNNLASVKQAFEQYPNDIACLIIEPVAGNMNCIPPKEGFLQGLRELCTQYGAVFIIDEVMTGFRVALGGAQSYYGVTPDLTTLGKIIGGGMPVGAFGGKKEIMEFIAPTGPVYQAGTLSGNPIAMSAGLACLTELSKAGNERLLAEKTKTLAEGFKALADKHGIPMTVQYVGGMFGLFFTEQAKIESYQDVMKCDVKAFNTFFHKMLEKGVYLAPSAFEAGFMSLAHSYEDIAYTLEMADLALAEMK</sequence>
<reference evidence="8 9" key="1">
    <citation type="submission" date="2014-02" db="EMBL/GenBank/DDBJ databases">
        <title>Comparative genomics of Haemophilus parasuis isolated from pig lungs.</title>
        <authorList>
            <person name="Kittichotirat W."/>
            <person name="Bumgarner R.E."/>
            <person name="Lawrence P."/>
        </authorList>
    </citation>
    <scope>NUCLEOTIDE SEQUENCE [LARGE SCALE GENOMIC DNA]</scope>
    <source>
        <strain evidence="8 9">HPS10</strain>
    </source>
</reference>
<evidence type="ECO:0000256" key="2">
    <source>
        <dbReference type="ARBA" id="ARBA00004819"/>
    </source>
</evidence>
<evidence type="ECO:0000256" key="3">
    <source>
        <dbReference type="ARBA" id="ARBA00008981"/>
    </source>
</evidence>
<evidence type="ECO:0000256" key="5">
    <source>
        <dbReference type="ARBA" id="ARBA00023235"/>
    </source>
</evidence>
<evidence type="ECO:0000256" key="6">
    <source>
        <dbReference type="ARBA" id="ARBA00023244"/>
    </source>
</evidence>
<dbReference type="GO" id="GO:0005737">
    <property type="term" value="C:cytoplasm"/>
    <property type="evidence" value="ECO:0007669"/>
    <property type="project" value="UniProtKB-SubCell"/>
</dbReference>
<dbReference type="FunFam" id="3.40.640.10:FF:000021">
    <property type="entry name" value="Glutamate-1-semialdehyde 2,1-aminomutase"/>
    <property type="match status" value="1"/>
</dbReference>
<dbReference type="InterPro" id="IPR015424">
    <property type="entry name" value="PyrdxlP-dep_Trfase"/>
</dbReference>
<evidence type="ECO:0000256" key="4">
    <source>
        <dbReference type="ARBA" id="ARBA00022898"/>
    </source>
</evidence>
<dbReference type="EMBL" id="JDSO01000153">
    <property type="protein sequence ID" value="KDB45440.1"/>
    <property type="molecule type" value="Genomic_DNA"/>
</dbReference>
<dbReference type="InterPro" id="IPR049704">
    <property type="entry name" value="Aminotrans_3_PPA_site"/>
</dbReference>
<keyword evidence="8" id="KW-0032">Aminotransferase</keyword>
<feature type="modified residue" description="N6-(pyridoxal phosphate)lysine" evidence="7">
    <location>
        <position position="265"/>
    </location>
</feature>
<keyword evidence="6 7" id="KW-0627">Porphyrin biosynthesis</keyword>
<dbReference type="NCBIfam" id="TIGR00713">
    <property type="entry name" value="hemL"/>
    <property type="match status" value="1"/>
</dbReference>
<comment type="caution">
    <text evidence="8">The sequence shown here is derived from an EMBL/GenBank/DDBJ whole genome shotgun (WGS) entry which is preliminary data.</text>
</comment>
<dbReference type="Gene3D" id="3.40.640.10">
    <property type="entry name" value="Type I PLP-dependent aspartate aminotransferase-like (Major domain)"/>
    <property type="match status" value="1"/>
</dbReference>
<comment type="cofactor">
    <cofactor evidence="1 7">
        <name>pyridoxal 5'-phosphate</name>
        <dbReference type="ChEBI" id="CHEBI:597326"/>
    </cofactor>
</comment>
<dbReference type="PANTHER" id="PTHR43713">
    <property type="entry name" value="GLUTAMATE-1-SEMIALDEHYDE 2,1-AMINOMUTASE"/>
    <property type="match status" value="1"/>
</dbReference>
<dbReference type="CDD" id="cd00610">
    <property type="entry name" value="OAT_like"/>
    <property type="match status" value="1"/>
</dbReference>
<dbReference type="Pfam" id="PF00202">
    <property type="entry name" value="Aminotran_3"/>
    <property type="match status" value="1"/>
</dbReference>
<dbReference type="GO" id="GO:0042286">
    <property type="term" value="F:glutamate-1-semialdehyde 2,1-aminomutase activity"/>
    <property type="evidence" value="ECO:0007669"/>
    <property type="project" value="UniProtKB-UniRule"/>
</dbReference>
<dbReference type="GO" id="GO:0008483">
    <property type="term" value="F:transaminase activity"/>
    <property type="evidence" value="ECO:0007669"/>
    <property type="project" value="UniProtKB-KW"/>
</dbReference>
<dbReference type="InterPro" id="IPR015421">
    <property type="entry name" value="PyrdxlP-dep_Trfase_major"/>
</dbReference>
<dbReference type="AlphaFoldDB" id="A0A837AEM1"/>
<evidence type="ECO:0000256" key="1">
    <source>
        <dbReference type="ARBA" id="ARBA00001933"/>
    </source>
</evidence>
<dbReference type="PROSITE" id="PS00600">
    <property type="entry name" value="AA_TRANSFER_CLASS_3"/>
    <property type="match status" value="1"/>
</dbReference>
<comment type="similarity">
    <text evidence="3 7">Belongs to the class-III pyridoxal-phosphate-dependent aminotransferase family. HemL subfamily.</text>
</comment>
<comment type="subcellular location">
    <subcellularLocation>
        <location evidence="7">Cytoplasm</location>
    </subcellularLocation>
</comment>
<dbReference type="InterPro" id="IPR015422">
    <property type="entry name" value="PyrdxlP-dep_Trfase_small"/>
</dbReference>
<dbReference type="InterPro" id="IPR004639">
    <property type="entry name" value="4pyrrol_synth_GluAld_NH2Trfase"/>
</dbReference>
<keyword evidence="8" id="KW-0808">Transferase</keyword>
<keyword evidence="5 7" id="KW-0413">Isomerase</keyword>
<dbReference type="GO" id="GO:0030170">
    <property type="term" value="F:pyridoxal phosphate binding"/>
    <property type="evidence" value="ECO:0007669"/>
    <property type="project" value="InterPro"/>
</dbReference>
<dbReference type="PANTHER" id="PTHR43713:SF3">
    <property type="entry name" value="GLUTAMATE-1-SEMIALDEHYDE 2,1-AMINOMUTASE 1, CHLOROPLASTIC-RELATED"/>
    <property type="match status" value="1"/>
</dbReference>
<proteinExistence type="inferred from homology"/>
<dbReference type="InterPro" id="IPR005814">
    <property type="entry name" value="Aminotrans_3"/>
</dbReference>
<dbReference type="Proteomes" id="UP000027036">
    <property type="component" value="Unassembled WGS sequence"/>
</dbReference>
<protein>
    <recommendedName>
        <fullName evidence="7">Glutamate-1-semialdehyde 2,1-aminomutase</fullName>
        <shortName evidence="7">GSA</shortName>
        <ecNumber evidence="7">5.4.3.8</ecNumber>
    </recommendedName>
    <alternativeName>
        <fullName evidence="7">Glutamate-1-semialdehyde aminotransferase</fullName>
        <shortName evidence="7">GSA-AT</shortName>
    </alternativeName>
</protein>
<comment type="pathway">
    <text evidence="2">Porphyrin-containing compound metabolism; protoporphyrin-IX biosynthesis; 5-aminolevulinate from L-glutamyl-tRNA(Glu): step 2/2.</text>
</comment>
<dbReference type="GO" id="GO:0006782">
    <property type="term" value="P:protoporphyrinogen IX biosynthetic process"/>
    <property type="evidence" value="ECO:0007669"/>
    <property type="project" value="UniProtKB-UniRule"/>
</dbReference>
<dbReference type="SUPFAM" id="SSF53383">
    <property type="entry name" value="PLP-dependent transferases"/>
    <property type="match status" value="1"/>
</dbReference>
<gene>
    <name evidence="7" type="primary">hemL</name>
    <name evidence="8" type="ORF">HPS10_09575</name>
</gene>
<evidence type="ECO:0000313" key="8">
    <source>
        <dbReference type="EMBL" id="KDB45440.1"/>
    </source>
</evidence>
<dbReference type="EC" id="5.4.3.8" evidence="7"/>
<comment type="catalytic activity">
    <reaction evidence="7">
        <text>(S)-4-amino-5-oxopentanoate = 5-aminolevulinate</text>
        <dbReference type="Rhea" id="RHEA:14265"/>
        <dbReference type="ChEBI" id="CHEBI:57501"/>
        <dbReference type="ChEBI" id="CHEBI:356416"/>
        <dbReference type="EC" id="5.4.3.8"/>
    </reaction>
</comment>
<organism evidence="8 9">
    <name type="scientific">Glaesserella parasuis HPS10</name>
    <dbReference type="NCBI Taxonomy" id="1450514"/>
    <lineage>
        <taxon>Bacteria</taxon>
        <taxon>Pseudomonadati</taxon>
        <taxon>Pseudomonadota</taxon>
        <taxon>Gammaproteobacteria</taxon>
        <taxon>Pasteurellales</taxon>
        <taxon>Pasteurellaceae</taxon>
        <taxon>Glaesserella</taxon>
    </lineage>
</organism>
<dbReference type="RefSeq" id="WP_035524609.1">
    <property type="nucleotide sequence ID" value="NZ_JDSO01000153.1"/>
</dbReference>
<dbReference type="UniPathway" id="UPA00251">
    <property type="reaction ID" value="UER00317"/>
</dbReference>
<dbReference type="Gene3D" id="3.90.1150.10">
    <property type="entry name" value="Aspartate Aminotransferase, domain 1"/>
    <property type="match status" value="1"/>
</dbReference>
<keyword evidence="4 7" id="KW-0663">Pyridoxal phosphate</keyword>
<name>A0A837AEM1_GLAPU</name>
<dbReference type="HAMAP" id="MF_00375">
    <property type="entry name" value="HemL_aminotrans_3"/>
    <property type="match status" value="1"/>
</dbReference>
<dbReference type="NCBIfam" id="NF000818">
    <property type="entry name" value="PRK00062.1"/>
    <property type="match status" value="1"/>
</dbReference>
<evidence type="ECO:0000313" key="9">
    <source>
        <dbReference type="Proteomes" id="UP000027036"/>
    </source>
</evidence>
<accession>A0A837AEM1</accession>